<comment type="caution">
    <text evidence="1">The sequence shown here is derived from an EMBL/GenBank/DDBJ whole genome shotgun (WGS) entry which is preliminary data.</text>
</comment>
<evidence type="ECO:0000313" key="2">
    <source>
        <dbReference type="Proteomes" id="UP000789901"/>
    </source>
</evidence>
<evidence type="ECO:0000313" key="1">
    <source>
        <dbReference type="EMBL" id="CAG8834166.1"/>
    </source>
</evidence>
<dbReference type="InterPro" id="IPR036691">
    <property type="entry name" value="Endo/exonu/phosph_ase_sf"/>
</dbReference>
<gene>
    <name evidence="1" type="ORF">GMARGA_LOCUS31914</name>
</gene>
<organism evidence="1 2">
    <name type="scientific">Gigaspora margarita</name>
    <dbReference type="NCBI Taxonomy" id="4874"/>
    <lineage>
        <taxon>Eukaryota</taxon>
        <taxon>Fungi</taxon>
        <taxon>Fungi incertae sedis</taxon>
        <taxon>Mucoromycota</taxon>
        <taxon>Glomeromycotina</taxon>
        <taxon>Glomeromycetes</taxon>
        <taxon>Diversisporales</taxon>
        <taxon>Gigasporaceae</taxon>
        <taxon>Gigaspora</taxon>
    </lineage>
</organism>
<dbReference type="Gene3D" id="3.60.10.10">
    <property type="entry name" value="Endonuclease/exonuclease/phosphatase"/>
    <property type="match status" value="1"/>
</dbReference>
<proteinExistence type="predicted"/>
<dbReference type="EMBL" id="CAJVQB010048789">
    <property type="protein sequence ID" value="CAG8834166.1"/>
    <property type="molecule type" value="Genomic_DNA"/>
</dbReference>
<sequence>MKGWKLESLLSWAEEESIAIIEITEMNMAEREKNFLAYSTNKKYKGYWSSAAKEKKKSSGIGILIEEQWEKHIDHVISKADGISNNRSIYAAERQNCHEKTLTKNCRSGFQKEKPDANSHHG</sequence>
<name>A0ABN7WJW6_GIGMA</name>
<feature type="non-terminal residue" evidence="1">
    <location>
        <position position="122"/>
    </location>
</feature>
<reference evidence="1 2" key="1">
    <citation type="submission" date="2021-06" db="EMBL/GenBank/DDBJ databases">
        <authorList>
            <person name="Kallberg Y."/>
            <person name="Tangrot J."/>
            <person name="Rosling A."/>
        </authorList>
    </citation>
    <scope>NUCLEOTIDE SEQUENCE [LARGE SCALE GENOMIC DNA]</scope>
    <source>
        <strain evidence="1 2">120-4 pot B 10/14</strain>
    </source>
</reference>
<dbReference type="Proteomes" id="UP000789901">
    <property type="component" value="Unassembled WGS sequence"/>
</dbReference>
<keyword evidence="2" id="KW-1185">Reference proteome</keyword>
<accession>A0ABN7WJW6</accession>
<protein>
    <submittedName>
        <fullName evidence="1">8983_t:CDS:1</fullName>
    </submittedName>
</protein>